<reference evidence="2" key="2">
    <citation type="submission" date="2015-01" db="EMBL/GenBank/DDBJ databases">
        <title>Evolutionary Origins and Diversification of the Mycorrhizal Mutualists.</title>
        <authorList>
            <consortium name="DOE Joint Genome Institute"/>
            <consortium name="Mycorrhizal Genomics Consortium"/>
            <person name="Kohler A."/>
            <person name="Kuo A."/>
            <person name="Nagy L.G."/>
            <person name="Floudas D."/>
            <person name="Copeland A."/>
            <person name="Barry K.W."/>
            <person name="Cichocki N."/>
            <person name="Veneault-Fourrey C."/>
            <person name="LaButti K."/>
            <person name="Lindquist E.A."/>
            <person name="Lipzen A."/>
            <person name="Lundell T."/>
            <person name="Morin E."/>
            <person name="Murat C."/>
            <person name="Riley R."/>
            <person name="Ohm R."/>
            <person name="Sun H."/>
            <person name="Tunlid A."/>
            <person name="Henrissat B."/>
            <person name="Grigoriev I.V."/>
            <person name="Hibbett D.S."/>
            <person name="Martin F."/>
        </authorList>
    </citation>
    <scope>NUCLEOTIDE SEQUENCE [LARGE SCALE GENOMIC DNA]</scope>
    <source>
        <strain evidence="2">441</strain>
    </source>
</reference>
<proteinExistence type="predicted"/>
<reference evidence="1 2" key="1">
    <citation type="submission" date="2014-04" db="EMBL/GenBank/DDBJ databases">
        <authorList>
            <consortium name="DOE Joint Genome Institute"/>
            <person name="Kuo A."/>
            <person name="Kohler A."/>
            <person name="Costa M.D."/>
            <person name="Nagy L.G."/>
            <person name="Floudas D."/>
            <person name="Copeland A."/>
            <person name="Barry K.W."/>
            <person name="Cichocki N."/>
            <person name="Veneault-Fourrey C."/>
            <person name="LaButti K."/>
            <person name="Lindquist E.A."/>
            <person name="Lipzen A."/>
            <person name="Lundell T."/>
            <person name="Morin E."/>
            <person name="Murat C."/>
            <person name="Sun H."/>
            <person name="Tunlid A."/>
            <person name="Henrissat B."/>
            <person name="Grigoriev I.V."/>
            <person name="Hibbett D.S."/>
            <person name="Martin F."/>
            <person name="Nordberg H.P."/>
            <person name="Cantor M.N."/>
            <person name="Hua S.X."/>
        </authorList>
    </citation>
    <scope>NUCLEOTIDE SEQUENCE [LARGE SCALE GENOMIC DNA]</scope>
    <source>
        <strain evidence="1 2">441</strain>
    </source>
</reference>
<accession>A0A0C9ZHF4</accession>
<dbReference type="EMBL" id="KN833708">
    <property type="protein sequence ID" value="KIK25414.1"/>
    <property type="molecule type" value="Genomic_DNA"/>
</dbReference>
<organism evidence="1 2">
    <name type="scientific">Pisolithus microcarpus 441</name>
    <dbReference type="NCBI Taxonomy" id="765257"/>
    <lineage>
        <taxon>Eukaryota</taxon>
        <taxon>Fungi</taxon>
        <taxon>Dikarya</taxon>
        <taxon>Basidiomycota</taxon>
        <taxon>Agaricomycotina</taxon>
        <taxon>Agaricomycetes</taxon>
        <taxon>Agaricomycetidae</taxon>
        <taxon>Boletales</taxon>
        <taxon>Sclerodermatineae</taxon>
        <taxon>Pisolithaceae</taxon>
        <taxon>Pisolithus</taxon>
    </lineage>
</organism>
<dbReference type="STRING" id="765257.A0A0C9ZHF4"/>
<sequence>MLHQEIFNEAKIFMAICRHSFSLMVADIVWSSEQAKYLLTAVSKLSDAFGDGLTGSYDGGCKFRTTLSCSMVRPRAPALNCTSLMLEFHGYAHCCLCQLCFLARYVDGMGLEDLEGCKCIL</sequence>
<keyword evidence="2" id="KW-1185">Reference proteome</keyword>
<evidence type="ECO:0000313" key="1">
    <source>
        <dbReference type="EMBL" id="KIK25414.1"/>
    </source>
</evidence>
<name>A0A0C9ZHF4_9AGAM</name>
<evidence type="ECO:0000313" key="2">
    <source>
        <dbReference type="Proteomes" id="UP000054018"/>
    </source>
</evidence>
<dbReference type="HOGENOM" id="CLU_091791_0_0_1"/>
<dbReference type="AlphaFoldDB" id="A0A0C9ZHF4"/>
<dbReference type="OrthoDB" id="10357552at2759"/>
<dbReference type="Pfam" id="PF18758">
    <property type="entry name" value="KDZ"/>
    <property type="match status" value="1"/>
</dbReference>
<protein>
    <submittedName>
        <fullName evidence="1">Uncharacterized protein</fullName>
    </submittedName>
</protein>
<dbReference type="InterPro" id="IPR040521">
    <property type="entry name" value="KDZ"/>
</dbReference>
<gene>
    <name evidence="1" type="ORF">PISMIDRAFT_96762</name>
</gene>
<dbReference type="Proteomes" id="UP000054018">
    <property type="component" value="Unassembled WGS sequence"/>
</dbReference>